<feature type="region of interest" description="Disordered" evidence="1">
    <location>
        <begin position="1054"/>
        <end position="1107"/>
    </location>
</feature>
<feature type="region of interest" description="Disordered" evidence="1">
    <location>
        <begin position="1270"/>
        <end position="1332"/>
    </location>
</feature>
<gene>
    <name evidence="2" type="ORF">SBAD_LOCUS7299</name>
</gene>
<feature type="compositionally biased region" description="Acidic residues" evidence="1">
    <location>
        <begin position="18"/>
        <end position="35"/>
    </location>
</feature>
<feature type="region of interest" description="Disordered" evidence="1">
    <location>
        <begin position="210"/>
        <end position="292"/>
    </location>
</feature>
<feature type="compositionally biased region" description="Polar residues" evidence="1">
    <location>
        <begin position="1054"/>
        <end position="1075"/>
    </location>
</feature>
<feature type="compositionally biased region" description="Basic and acidic residues" evidence="1">
    <location>
        <begin position="210"/>
        <end position="241"/>
    </location>
</feature>
<protein>
    <submittedName>
        <fullName evidence="4">4_1_CTD domain-containing protein</fullName>
    </submittedName>
</protein>
<reference evidence="2 3" key="2">
    <citation type="submission" date="2018-11" db="EMBL/GenBank/DDBJ databases">
        <authorList>
            <consortium name="Pathogen Informatics"/>
        </authorList>
    </citation>
    <scope>NUCLEOTIDE SEQUENCE [LARGE SCALE GENOMIC DNA]</scope>
</reference>
<feature type="region of interest" description="Disordered" evidence="1">
    <location>
        <begin position="1"/>
        <end position="37"/>
    </location>
</feature>
<evidence type="ECO:0000256" key="1">
    <source>
        <dbReference type="SAM" id="MobiDB-lite"/>
    </source>
</evidence>
<feature type="compositionally biased region" description="Polar residues" evidence="1">
    <location>
        <begin position="1082"/>
        <end position="1107"/>
    </location>
</feature>
<evidence type="ECO:0000313" key="2">
    <source>
        <dbReference type="EMBL" id="VDP12617.1"/>
    </source>
</evidence>
<dbReference type="EMBL" id="UZAM01010508">
    <property type="protein sequence ID" value="VDP12617.1"/>
    <property type="molecule type" value="Genomic_DNA"/>
</dbReference>
<name>A0A183IUK2_9BILA</name>
<organism evidence="4">
    <name type="scientific">Soboliphyme baturini</name>
    <dbReference type="NCBI Taxonomy" id="241478"/>
    <lineage>
        <taxon>Eukaryota</taxon>
        <taxon>Metazoa</taxon>
        <taxon>Ecdysozoa</taxon>
        <taxon>Nematoda</taxon>
        <taxon>Enoplea</taxon>
        <taxon>Dorylaimia</taxon>
        <taxon>Dioctophymatida</taxon>
        <taxon>Dioctophymatoidea</taxon>
        <taxon>Soboliphymatidae</taxon>
        <taxon>Soboliphyme</taxon>
    </lineage>
</organism>
<dbReference type="Proteomes" id="UP000270296">
    <property type="component" value="Unassembled WGS sequence"/>
</dbReference>
<feature type="region of interest" description="Disordered" evidence="1">
    <location>
        <begin position="708"/>
        <end position="737"/>
    </location>
</feature>
<feature type="region of interest" description="Disordered" evidence="1">
    <location>
        <begin position="962"/>
        <end position="1022"/>
    </location>
</feature>
<feature type="compositionally biased region" description="Basic and acidic residues" evidence="1">
    <location>
        <begin position="981"/>
        <end position="1005"/>
    </location>
</feature>
<evidence type="ECO:0000313" key="4">
    <source>
        <dbReference type="WBParaSite" id="SBAD_0000757201-mRNA-1"/>
    </source>
</evidence>
<accession>A0A183IUK2</accession>
<dbReference type="WBParaSite" id="SBAD_0000757201-mRNA-1">
    <property type="protein sequence ID" value="SBAD_0000757201-mRNA-1"/>
    <property type="gene ID" value="SBAD_0000757201"/>
</dbReference>
<feature type="compositionally biased region" description="Polar residues" evidence="1">
    <location>
        <begin position="260"/>
        <end position="282"/>
    </location>
</feature>
<sequence>MAVNAKPLDAKNGMIEAELNDDDEEEEEEEEEDESFVTSLKHRIVILAPEKKTDIVSSVSSSEADVAVCAGEQRSLTGVKATGQLMLEGMKVETQQSKLSQVTVREASSEQAKSMKIKMFGQQVNVTQGSNTEITVESSRTLTTSNTAGGQMPAQKMIKKTTRESALLIGGCTDNGMLVGGMCEKTTVAQDNAVDVLQLQKATLREEQLKPQVEEQKTEERKLEVVGKTESRGSKTLEEKIPVSQDVQPCAERASETGAEASQSQTDESTMQQTTVNETTVQHEVAGTKAEQQQTVTATSKVITENQVCEPVVTETVKNEATLEKVAESTDTEPQHGAEKVAVGKEVANEEKLASAEHQVLLQTVSNLVEKEVRLETERSNEEDQISDKAIEPGTASNTANAKIPVEWQDQGTVEISVNLSNTITPATQPLTAAQGAPSTLEDQLKELEHATVTTHVIETTGKTEECAGLDQTSTSVTQVVQTTTMPQGTAAGITALPEASPKVPSETTVSVVRTGQSEVEQVISHRAAEGEAKMQDEETKILPSHAAAEFHREQPPATVLANQTTVENVDEECLSLRHEQETIQAGTAVAQQSTAAKEGIKIDVEYETVPVNGQQDIPVQFVRADMTVQPSAIEETTKQQKQTAVSERRVISVSTEEHAAVAGGTKVMVESETALSHVDAEVPIQFVSVDTTAAKAAQPQLSETVKTTTVGTDVHKSASKAVSESSEEQNRTKETGLTARVPTTKQVVVATYGETETKSTLEQTPAAPVDRVEREFSEVGATLANVESEIASHFNLQNMAAEQSWKQSGQFVQTSTIPSMGEVVQSTKRIAEAVLKGGETTTEVLHSREEAESESQRNSSLSKSVITKQQAPVESLLYTTTFDHEVMTDSIKTPTAVTEPAAKIVVKTEEKPGETDMSATVKQVKETLIIEDQVSTQHQEIIRFRDDGTVLLDITKEVPTDQSAIKPEEPKAVRQPKQPKRSEDVRKGGLLKTKDESSWIKRDVSPSPVATSHTPWANRVQNRRKQMAESFLAKTESSVSKQTERGHMISKFTTSQQQEASPSHSLKQGVTSTWTRREQTTGHLQPQLSTGMTESKTAEQQIYQTHSEPRQIPTATQFMQKEQQVFQRHPQQTIGRMAEFVTQEQQQATQMMKPHPRKFVSHFVQQEQQIIQIPPQQTRGTTSFTSHEQEISEIQPQHCIIHNGYPKGTSAQVEVQQAAKKQPPPVPTKRAMFQAQGLGNEGQDNISQIKQQTTTTSVSYYQSSMVEMEQRASGQDTQHQRQARSPFRNAKAVDTGLNRSVSQNVEETESRLATGFRKFPRGKLQKNWPPK</sequence>
<keyword evidence="3" id="KW-1185">Reference proteome</keyword>
<proteinExistence type="predicted"/>
<reference evidence="4" key="1">
    <citation type="submission" date="2016-06" db="UniProtKB">
        <authorList>
            <consortium name="WormBaseParasite"/>
        </authorList>
    </citation>
    <scope>IDENTIFICATION</scope>
</reference>
<evidence type="ECO:0000313" key="3">
    <source>
        <dbReference type="Proteomes" id="UP000270296"/>
    </source>
</evidence>